<comment type="caution">
    <text evidence="3">The sequence shown here is derived from an EMBL/GenBank/DDBJ whole genome shotgun (WGS) entry which is preliminary data.</text>
</comment>
<feature type="region of interest" description="Disordered" evidence="1">
    <location>
        <begin position="42"/>
        <end position="132"/>
    </location>
</feature>
<name>A0A562NHI6_9RHOB</name>
<dbReference type="InterPro" id="IPR010634">
    <property type="entry name" value="DUF1223"/>
</dbReference>
<evidence type="ECO:0000313" key="3">
    <source>
        <dbReference type="EMBL" id="TWI31564.1"/>
    </source>
</evidence>
<sequence length="402" mass="42264">MIMVADCNRDAKALHGARALRLTFAAALAALWLAQPVLAEEGGTSSDAGMGAETSTSTDTDGGDTGEDGAGATDSDDGGDTTTDGTTTTGGEIDADDPAGDAETGLETMGASGSFDDGERVSGGVSGGEVEDDGIVGLIEAPKEDAPYSSDALRNSFVASPSAPAAQARRMGPMMHPPVVVELFTSQGCSSCPPADEMMNELADNPDVLTLSWHVDYWDYLGWADEFARPEFTLRQQAYARAVGERSVYTPQVIIGGTDTLIGLRPADLLSVVDAQMARPVALSVNSVEKDDGYQIELTPRAPARRDIAILLIRYAPKRELEIKAGENRGLTMVYRNVVLAVDPVARWNGRAPVRLTVRPDPSGKGGSAYPDDTRHAIIAQQLGEGKDAQPTGPIMAAIRLD</sequence>
<feature type="compositionally biased region" description="Low complexity" evidence="1">
    <location>
        <begin position="80"/>
        <end position="92"/>
    </location>
</feature>
<feature type="compositionally biased region" description="Low complexity" evidence="1">
    <location>
        <begin position="51"/>
        <end position="60"/>
    </location>
</feature>
<dbReference type="EMBL" id="VLKU01000009">
    <property type="protein sequence ID" value="TWI31564.1"/>
    <property type="molecule type" value="Genomic_DNA"/>
</dbReference>
<accession>A0A562NHI6</accession>
<organism evidence="3 4">
    <name type="scientific">Paracoccus sulfuroxidans</name>
    <dbReference type="NCBI Taxonomy" id="384678"/>
    <lineage>
        <taxon>Bacteria</taxon>
        <taxon>Pseudomonadati</taxon>
        <taxon>Pseudomonadota</taxon>
        <taxon>Alphaproteobacteria</taxon>
        <taxon>Rhodobacterales</taxon>
        <taxon>Paracoccaceae</taxon>
        <taxon>Paracoccus</taxon>
    </lineage>
</organism>
<dbReference type="SUPFAM" id="SSF52833">
    <property type="entry name" value="Thioredoxin-like"/>
    <property type="match status" value="1"/>
</dbReference>
<feature type="signal peptide" evidence="2">
    <location>
        <begin position="1"/>
        <end position="39"/>
    </location>
</feature>
<keyword evidence="2" id="KW-0732">Signal</keyword>
<dbReference type="Proteomes" id="UP000316225">
    <property type="component" value="Unassembled WGS sequence"/>
</dbReference>
<dbReference type="Pfam" id="PF06764">
    <property type="entry name" value="DUF1223"/>
    <property type="match status" value="1"/>
</dbReference>
<dbReference type="AlphaFoldDB" id="A0A562NHI6"/>
<dbReference type="PANTHER" id="PTHR36057">
    <property type="match status" value="1"/>
</dbReference>
<evidence type="ECO:0000313" key="4">
    <source>
        <dbReference type="Proteomes" id="UP000316225"/>
    </source>
</evidence>
<protein>
    <submittedName>
        <fullName evidence="3">Uncharacterized protein DUF1223</fullName>
    </submittedName>
</protein>
<keyword evidence="4" id="KW-1185">Reference proteome</keyword>
<proteinExistence type="predicted"/>
<dbReference type="InterPro" id="IPR036249">
    <property type="entry name" value="Thioredoxin-like_sf"/>
</dbReference>
<dbReference type="PANTHER" id="PTHR36057:SF1">
    <property type="entry name" value="LIPOPROTEIN LIPID ATTACHMENT SITE-LIKE PROTEIN, PUTATIVE (DUF1223)-RELATED"/>
    <property type="match status" value="1"/>
</dbReference>
<reference evidence="3 4" key="1">
    <citation type="journal article" date="2015" name="Stand. Genomic Sci.">
        <title>Genomic Encyclopedia of Bacterial and Archaeal Type Strains, Phase III: the genomes of soil and plant-associated and newly described type strains.</title>
        <authorList>
            <person name="Whitman W.B."/>
            <person name="Woyke T."/>
            <person name="Klenk H.P."/>
            <person name="Zhou Y."/>
            <person name="Lilburn T.G."/>
            <person name="Beck B.J."/>
            <person name="De Vos P."/>
            <person name="Vandamme P."/>
            <person name="Eisen J.A."/>
            <person name="Garrity G."/>
            <person name="Hugenholtz P."/>
            <person name="Kyrpides N.C."/>
        </authorList>
    </citation>
    <scope>NUCLEOTIDE SEQUENCE [LARGE SCALE GENOMIC DNA]</scope>
    <source>
        <strain evidence="3 4">CGMCC 1.5364</strain>
    </source>
</reference>
<evidence type="ECO:0000256" key="2">
    <source>
        <dbReference type="SAM" id="SignalP"/>
    </source>
</evidence>
<gene>
    <name evidence="3" type="ORF">IQ24_03017</name>
</gene>
<feature type="chain" id="PRO_5022114918" evidence="2">
    <location>
        <begin position="40"/>
        <end position="402"/>
    </location>
</feature>
<evidence type="ECO:0000256" key="1">
    <source>
        <dbReference type="SAM" id="MobiDB-lite"/>
    </source>
</evidence>
<dbReference type="RefSeq" id="WP_242008217.1">
    <property type="nucleotide sequence ID" value="NZ_VLKU01000009.1"/>
</dbReference>